<protein>
    <submittedName>
        <fullName evidence="4">Malonyl CoA-acyl carrier protein transacylase</fullName>
    </submittedName>
</protein>
<keyword evidence="1" id="KW-0596">Phosphopantetheine</keyword>
<proteinExistence type="predicted"/>
<reference evidence="4 5" key="1">
    <citation type="submission" date="2018-06" db="EMBL/GenBank/DDBJ databases">
        <authorList>
            <consortium name="Pathogen Informatics"/>
            <person name="Doyle S."/>
        </authorList>
    </citation>
    <scope>NUCLEOTIDE SEQUENCE [LARGE SCALE GENOMIC DNA]</scope>
    <source>
        <strain evidence="4 5">NCTC8849</strain>
    </source>
</reference>
<dbReference type="GO" id="GO:0005886">
    <property type="term" value="C:plasma membrane"/>
    <property type="evidence" value="ECO:0007669"/>
    <property type="project" value="TreeGrafter"/>
</dbReference>
<dbReference type="InterPro" id="IPR032821">
    <property type="entry name" value="PKS_assoc"/>
</dbReference>
<evidence type="ECO:0000313" key="4">
    <source>
        <dbReference type="EMBL" id="STT55397.1"/>
    </source>
</evidence>
<evidence type="ECO:0000256" key="2">
    <source>
        <dbReference type="ARBA" id="ARBA00022553"/>
    </source>
</evidence>
<dbReference type="Pfam" id="PF16197">
    <property type="entry name" value="KAsynt_C_assoc"/>
    <property type="match status" value="1"/>
</dbReference>
<evidence type="ECO:0000313" key="5">
    <source>
        <dbReference type="Proteomes" id="UP000254799"/>
    </source>
</evidence>
<keyword evidence="2" id="KW-0597">Phosphoprotein</keyword>
<dbReference type="EMBL" id="UGLC01000002">
    <property type="protein sequence ID" value="STT55397.1"/>
    <property type="molecule type" value="Genomic_DNA"/>
</dbReference>
<dbReference type="GO" id="GO:0006633">
    <property type="term" value="P:fatty acid biosynthetic process"/>
    <property type="evidence" value="ECO:0007669"/>
    <property type="project" value="TreeGrafter"/>
</dbReference>
<dbReference type="GO" id="GO:0005737">
    <property type="term" value="C:cytoplasm"/>
    <property type="evidence" value="ECO:0007669"/>
    <property type="project" value="TreeGrafter"/>
</dbReference>
<organism evidence="4 5">
    <name type="scientific">Klebsiella pneumoniae</name>
    <dbReference type="NCBI Taxonomy" id="573"/>
    <lineage>
        <taxon>Bacteria</taxon>
        <taxon>Pseudomonadati</taxon>
        <taxon>Pseudomonadota</taxon>
        <taxon>Gammaproteobacteria</taxon>
        <taxon>Enterobacterales</taxon>
        <taxon>Enterobacteriaceae</taxon>
        <taxon>Klebsiella/Raoultella group</taxon>
        <taxon>Klebsiella</taxon>
        <taxon>Klebsiella pneumoniae complex</taxon>
    </lineage>
</organism>
<dbReference type="PANTHER" id="PTHR43775:SF37">
    <property type="entry name" value="SI:DKEY-61P9.11"/>
    <property type="match status" value="1"/>
</dbReference>
<dbReference type="GO" id="GO:0004312">
    <property type="term" value="F:fatty acid synthase activity"/>
    <property type="evidence" value="ECO:0007669"/>
    <property type="project" value="TreeGrafter"/>
</dbReference>
<sequence length="258" mass="27847">MPNSKLDLAHSPFYIPIQPQEWPASRMPPRAGVSSFGIGGTNVHMILEGLNPAVRDDHDQVRAPVFIPLSAPSFEQLDELTQQLTPLLATLDASTLAYTQQVARPVFDCRRVIQVENDGTQAMLASLDNLMPDAPWGLHCPDLRTTNDGTYAQWLAHSAHYQREATALTALLDGMNIPPAYCHAETWAAQASSSLLIRGCQTIAALKTWMNLLPTLTLLSGAGTGLLPAAAASGMIATQDVLHLLWEMEQKGASSLAS</sequence>
<feature type="domain" description="Polyketide synthase C-terminal extension" evidence="3">
    <location>
        <begin position="2"/>
        <end position="96"/>
    </location>
</feature>
<gene>
    <name evidence="4" type="primary">pksJ_2</name>
    <name evidence="4" type="ORF">NCTC8849_04006</name>
</gene>
<dbReference type="PANTHER" id="PTHR43775">
    <property type="entry name" value="FATTY ACID SYNTHASE"/>
    <property type="match status" value="1"/>
</dbReference>
<dbReference type="AlphaFoldDB" id="A0A377WN36"/>
<dbReference type="InterPro" id="IPR016039">
    <property type="entry name" value="Thiolase-like"/>
</dbReference>
<dbReference type="InterPro" id="IPR050091">
    <property type="entry name" value="PKS_NRPS_Biosynth_Enz"/>
</dbReference>
<evidence type="ECO:0000259" key="3">
    <source>
        <dbReference type="Pfam" id="PF16197"/>
    </source>
</evidence>
<accession>A0A377WN36</accession>
<dbReference type="Gene3D" id="3.40.47.10">
    <property type="match status" value="1"/>
</dbReference>
<dbReference type="Proteomes" id="UP000254799">
    <property type="component" value="Unassembled WGS sequence"/>
</dbReference>
<evidence type="ECO:0000256" key="1">
    <source>
        <dbReference type="ARBA" id="ARBA00022450"/>
    </source>
</evidence>
<dbReference type="GO" id="GO:0071770">
    <property type="term" value="P:DIM/DIP cell wall layer assembly"/>
    <property type="evidence" value="ECO:0007669"/>
    <property type="project" value="TreeGrafter"/>
</dbReference>
<dbReference type="Gene3D" id="1.10.1240.100">
    <property type="match status" value="1"/>
</dbReference>
<dbReference type="SUPFAM" id="SSF53901">
    <property type="entry name" value="Thiolase-like"/>
    <property type="match status" value="1"/>
</dbReference>
<name>A0A377WN36_KLEPN</name>